<organism evidence="3 4">
    <name type="scientific">Aliarcobacter cryaerophilus</name>
    <dbReference type="NCBI Taxonomy" id="28198"/>
    <lineage>
        <taxon>Bacteria</taxon>
        <taxon>Pseudomonadati</taxon>
        <taxon>Campylobacterota</taxon>
        <taxon>Epsilonproteobacteria</taxon>
        <taxon>Campylobacterales</taxon>
        <taxon>Arcobacteraceae</taxon>
        <taxon>Aliarcobacter</taxon>
    </lineage>
</organism>
<feature type="transmembrane region" description="Helical" evidence="1">
    <location>
        <begin position="113"/>
        <end position="137"/>
    </location>
</feature>
<evidence type="ECO:0000313" key="4">
    <source>
        <dbReference type="Proteomes" id="UP000238281"/>
    </source>
</evidence>
<dbReference type="EMBL" id="NXGE01000001">
    <property type="protein sequence ID" value="PRM95555.1"/>
    <property type="molecule type" value="Genomic_DNA"/>
</dbReference>
<keyword evidence="1" id="KW-0812">Transmembrane</keyword>
<feature type="transmembrane region" description="Helical" evidence="1">
    <location>
        <begin position="14"/>
        <end position="33"/>
    </location>
</feature>
<feature type="transmembrane region" description="Helical" evidence="1">
    <location>
        <begin position="149"/>
        <end position="170"/>
    </location>
</feature>
<proteinExistence type="predicted"/>
<dbReference type="Pfam" id="PF12773">
    <property type="entry name" value="DZR"/>
    <property type="match status" value="1"/>
</dbReference>
<accession>A0A2S9T9N4</accession>
<dbReference type="InterPro" id="IPR025874">
    <property type="entry name" value="DZR"/>
</dbReference>
<reference evidence="3 4" key="1">
    <citation type="submission" date="2017-09" db="EMBL/GenBank/DDBJ databases">
        <title>Reassesment of A. cryaerophilus.</title>
        <authorList>
            <person name="Perez-Cataluna A."/>
            <person name="Collado L."/>
            <person name="Salgado O."/>
            <person name="Lefinanco V."/>
            <person name="Figueras M.J."/>
        </authorList>
    </citation>
    <scope>NUCLEOTIDE SEQUENCE [LARGE SCALE GENOMIC DNA]</scope>
    <source>
        <strain evidence="3 4">LMG 10210</strain>
    </source>
</reference>
<name>A0A2S9T9N4_9BACT</name>
<keyword evidence="1" id="KW-0472">Membrane</keyword>
<comment type="caution">
    <text evidence="3">The sequence shown here is derived from an EMBL/GenBank/DDBJ whole genome shotgun (WGS) entry which is preliminary data.</text>
</comment>
<evidence type="ECO:0000256" key="1">
    <source>
        <dbReference type="SAM" id="Phobius"/>
    </source>
</evidence>
<keyword evidence="1" id="KW-1133">Transmembrane helix</keyword>
<dbReference type="Proteomes" id="UP000238281">
    <property type="component" value="Unassembled WGS sequence"/>
</dbReference>
<feature type="domain" description="DZANK-type" evidence="2">
    <location>
        <begin position="453"/>
        <end position="499"/>
    </location>
</feature>
<dbReference type="AlphaFoldDB" id="A0A2S9T9N4"/>
<evidence type="ECO:0000313" key="3">
    <source>
        <dbReference type="EMBL" id="PRM95555.1"/>
    </source>
</evidence>
<gene>
    <name evidence="3" type="ORF">CJ673_01325</name>
</gene>
<sequence>MIEFLEDFLVTQRLLISIILLSLITAVIIMKYWDRVKFWWTCTWYSFPVIGKISKLSKDITSVDEKGWFSSETTLCSDFHRYYDRFDKDPEHYDRCKSYLSKADELGRKPFPLIMWIVVFALVILEALGFAYVLAGFTIPGASESLQQYGAFGIALIISIILVGFTHWTGHEVYKNSILKKIRTYYSNDRREDKKNLEPDSKVKLENNNIDDEEKNYSQLLNRVSTNATVTPTWIVSIVTAIFVVVIAIGATYVRGQVLEKQLTEEKSMTQTNVYEQSLPTSLIQTQENADTKAFDEAQDSDRKGGWATFIVLAVLFVFIQLLGILFGFKWGFVGKESQIAFEDSSDFRTKQDFINYFKREKDNIVKIAEQKLKLLQQKMYQKGTMISTSAKEMEMLKTKDYRTFKEYVKNEARENLNFHNDIEKTKEQVYVKSEIKKDEPKVEIVKSSTILCKNCNSNLDENSNFCTSCGTEVKKETLACKNCNATLDENSNFCNSCGEKVVLKDLIPTCPECKTTYAIDIQYCSKDGKKLELV</sequence>
<feature type="transmembrane region" description="Helical" evidence="1">
    <location>
        <begin position="233"/>
        <end position="254"/>
    </location>
</feature>
<feature type="transmembrane region" description="Helical" evidence="1">
    <location>
        <begin position="307"/>
        <end position="329"/>
    </location>
</feature>
<protein>
    <recommendedName>
        <fullName evidence="2">DZANK-type domain-containing protein</fullName>
    </recommendedName>
</protein>
<dbReference type="RefSeq" id="WP_105914564.1">
    <property type="nucleotide sequence ID" value="NZ_NXGE01000001.1"/>
</dbReference>
<evidence type="ECO:0000259" key="2">
    <source>
        <dbReference type="Pfam" id="PF12773"/>
    </source>
</evidence>